<organism evidence="2 3">
    <name type="scientific">Ambispora leptoticha</name>
    <dbReference type="NCBI Taxonomy" id="144679"/>
    <lineage>
        <taxon>Eukaryota</taxon>
        <taxon>Fungi</taxon>
        <taxon>Fungi incertae sedis</taxon>
        <taxon>Mucoromycota</taxon>
        <taxon>Glomeromycotina</taxon>
        <taxon>Glomeromycetes</taxon>
        <taxon>Archaeosporales</taxon>
        <taxon>Ambisporaceae</taxon>
        <taxon>Ambispora</taxon>
    </lineage>
</organism>
<keyword evidence="3" id="KW-1185">Reference proteome</keyword>
<evidence type="ECO:0000313" key="3">
    <source>
        <dbReference type="Proteomes" id="UP000789508"/>
    </source>
</evidence>
<feature type="non-terminal residue" evidence="2">
    <location>
        <position position="1"/>
    </location>
</feature>
<evidence type="ECO:0000256" key="1">
    <source>
        <dbReference type="SAM" id="MobiDB-lite"/>
    </source>
</evidence>
<gene>
    <name evidence="2" type="ORF">ALEPTO_LOCUS8712</name>
</gene>
<feature type="region of interest" description="Disordered" evidence="1">
    <location>
        <begin position="72"/>
        <end position="105"/>
    </location>
</feature>
<comment type="caution">
    <text evidence="2">The sequence shown here is derived from an EMBL/GenBank/DDBJ whole genome shotgun (WGS) entry which is preliminary data.</text>
</comment>
<sequence>IDIKHNSDPSARDTTFNEILANRDARFLTELTDYRAKFNAELHAMKTLQRSEINQRYAMVLRTEEIEFDQQSVMSQASNHSAGQTSNYSAGQASNYSAGQTSNHSSASSGQLTFTGISLTVWGQFKQIFDRIKTENNYTLEEMCFSVAMDIRSLGGILR</sequence>
<dbReference type="AlphaFoldDB" id="A0A9N9CWP1"/>
<proteinExistence type="predicted"/>
<dbReference type="OrthoDB" id="2430884at2759"/>
<reference evidence="2" key="1">
    <citation type="submission" date="2021-06" db="EMBL/GenBank/DDBJ databases">
        <authorList>
            <person name="Kallberg Y."/>
            <person name="Tangrot J."/>
            <person name="Rosling A."/>
        </authorList>
    </citation>
    <scope>NUCLEOTIDE SEQUENCE</scope>
    <source>
        <strain evidence="2">FL130A</strain>
    </source>
</reference>
<evidence type="ECO:0000313" key="2">
    <source>
        <dbReference type="EMBL" id="CAG8614752.1"/>
    </source>
</evidence>
<name>A0A9N9CWP1_9GLOM</name>
<protein>
    <submittedName>
        <fullName evidence="2">9680_t:CDS:1</fullName>
    </submittedName>
</protein>
<dbReference type="Proteomes" id="UP000789508">
    <property type="component" value="Unassembled WGS sequence"/>
</dbReference>
<dbReference type="EMBL" id="CAJVPS010005409">
    <property type="protein sequence ID" value="CAG8614752.1"/>
    <property type="molecule type" value="Genomic_DNA"/>
</dbReference>
<accession>A0A9N9CWP1</accession>